<evidence type="ECO:0000256" key="5">
    <source>
        <dbReference type="SAM" id="Phobius"/>
    </source>
</evidence>
<organism evidence="6 7">
    <name type="scientific">Paenibacillus nanensis</name>
    <dbReference type="NCBI Taxonomy" id="393251"/>
    <lineage>
        <taxon>Bacteria</taxon>
        <taxon>Bacillati</taxon>
        <taxon>Bacillota</taxon>
        <taxon>Bacilli</taxon>
        <taxon>Bacillales</taxon>
        <taxon>Paenibacillaceae</taxon>
        <taxon>Paenibacillus</taxon>
    </lineage>
</organism>
<evidence type="ECO:0000256" key="2">
    <source>
        <dbReference type="ARBA" id="ARBA00022692"/>
    </source>
</evidence>
<evidence type="ECO:0000313" key="7">
    <source>
        <dbReference type="Proteomes" id="UP000266482"/>
    </source>
</evidence>
<dbReference type="AlphaFoldDB" id="A0A3A1UUA1"/>
<comment type="subcellular location">
    <subcellularLocation>
        <location evidence="1">Membrane</location>
        <topology evidence="1">Multi-pass membrane protein</topology>
    </subcellularLocation>
</comment>
<dbReference type="Pfam" id="PF13564">
    <property type="entry name" value="DoxX_2"/>
    <property type="match status" value="1"/>
</dbReference>
<keyword evidence="4 5" id="KW-0472">Membrane</keyword>
<name>A0A3A1UUA1_9BACL</name>
<dbReference type="OrthoDB" id="2929366at2"/>
<feature type="transmembrane region" description="Helical" evidence="5">
    <location>
        <begin position="94"/>
        <end position="112"/>
    </location>
</feature>
<comment type="caution">
    <text evidence="6">The sequence shown here is derived from an EMBL/GenBank/DDBJ whole genome shotgun (WGS) entry which is preliminary data.</text>
</comment>
<keyword evidence="2 5" id="KW-0812">Transmembrane</keyword>
<evidence type="ECO:0000256" key="1">
    <source>
        <dbReference type="ARBA" id="ARBA00004141"/>
    </source>
</evidence>
<keyword evidence="3 5" id="KW-1133">Transmembrane helix</keyword>
<proteinExistence type="predicted"/>
<dbReference type="RefSeq" id="WP_119600299.1">
    <property type="nucleotide sequence ID" value="NZ_QXQA01000008.1"/>
</dbReference>
<dbReference type="Proteomes" id="UP000266482">
    <property type="component" value="Unassembled WGS sequence"/>
</dbReference>
<feature type="transmembrane region" description="Helical" evidence="5">
    <location>
        <begin position="37"/>
        <end position="62"/>
    </location>
</feature>
<dbReference type="GO" id="GO:0016020">
    <property type="term" value="C:membrane"/>
    <property type="evidence" value="ECO:0007669"/>
    <property type="project" value="UniProtKB-SubCell"/>
</dbReference>
<evidence type="ECO:0000313" key="6">
    <source>
        <dbReference type="EMBL" id="RIX52067.1"/>
    </source>
</evidence>
<protein>
    <submittedName>
        <fullName evidence="6">DoxX family protein</fullName>
    </submittedName>
</protein>
<feature type="transmembrane region" description="Helical" evidence="5">
    <location>
        <begin position="6"/>
        <end position="25"/>
    </location>
</feature>
<dbReference type="InterPro" id="IPR032808">
    <property type="entry name" value="DoxX"/>
</dbReference>
<sequence>MNTADYIVSFILILMFTFSAATKFFRQKTMVQHWNDYRYPFWFMDVTAALELIGVIGILASFRYPGLLTYAAALIAALMLGAIHAHLVRAKHKLYMVVNAGLMLGLAAWLLFR</sequence>
<evidence type="ECO:0000256" key="4">
    <source>
        <dbReference type="ARBA" id="ARBA00023136"/>
    </source>
</evidence>
<feature type="transmembrane region" description="Helical" evidence="5">
    <location>
        <begin position="68"/>
        <end position="87"/>
    </location>
</feature>
<accession>A0A3A1UUA1</accession>
<dbReference type="EMBL" id="QXQA01000008">
    <property type="protein sequence ID" value="RIX52067.1"/>
    <property type="molecule type" value="Genomic_DNA"/>
</dbReference>
<gene>
    <name evidence="6" type="ORF">D3P08_13900</name>
</gene>
<reference evidence="6 7" key="1">
    <citation type="submission" date="2018-09" db="EMBL/GenBank/DDBJ databases">
        <title>Paenibacillus aracenensis nov. sp. isolated from a cave in southern Spain.</title>
        <authorList>
            <person name="Jurado V."/>
            <person name="Gutierrez-Patricio S."/>
            <person name="Gonzalez-Pimentel J.L."/>
            <person name="Miller A.Z."/>
            <person name="Laiz L."/>
            <person name="Saiz-Jimenez C."/>
        </authorList>
    </citation>
    <scope>NUCLEOTIDE SEQUENCE [LARGE SCALE GENOMIC DNA]</scope>
    <source>
        <strain evidence="6 7">DSM 22867</strain>
    </source>
</reference>
<evidence type="ECO:0000256" key="3">
    <source>
        <dbReference type="ARBA" id="ARBA00022989"/>
    </source>
</evidence>
<keyword evidence="7" id="KW-1185">Reference proteome</keyword>